<organism evidence="1 2">
    <name type="scientific">Acinetobacter bouvetii DSM 14964 = CIP 107468</name>
    <dbReference type="NCBI Taxonomy" id="1120925"/>
    <lineage>
        <taxon>Bacteria</taxon>
        <taxon>Pseudomonadati</taxon>
        <taxon>Pseudomonadota</taxon>
        <taxon>Gammaproteobacteria</taxon>
        <taxon>Moraxellales</taxon>
        <taxon>Moraxellaceae</taxon>
        <taxon>Acinetobacter</taxon>
    </lineage>
</organism>
<feature type="non-terminal residue" evidence="1">
    <location>
        <position position="23"/>
    </location>
</feature>
<protein>
    <submittedName>
        <fullName evidence="1">Uncharacterized protein</fullName>
    </submittedName>
</protein>
<evidence type="ECO:0000313" key="1">
    <source>
        <dbReference type="EMBL" id="ENV83752.1"/>
    </source>
</evidence>
<gene>
    <name evidence="1" type="ORF">F941_00793</name>
</gene>
<comment type="caution">
    <text evidence="1">The sequence shown here is derived from an EMBL/GenBank/DDBJ whole genome shotgun (WGS) entry which is preliminary data.</text>
</comment>
<proteinExistence type="predicted"/>
<sequence length="23" mass="2534">MGPLFFSHSAIQPFSHSAIQPFS</sequence>
<dbReference type="AlphaFoldDB" id="N9CD40"/>
<evidence type="ECO:0000313" key="2">
    <source>
        <dbReference type="Proteomes" id="UP000018460"/>
    </source>
</evidence>
<reference evidence="1 2" key="1">
    <citation type="submission" date="2013-02" db="EMBL/GenBank/DDBJ databases">
        <title>The Genome Sequence of Acinetobacter bouvetii CIP 107468.</title>
        <authorList>
            <consortium name="The Broad Institute Genome Sequencing Platform"/>
            <consortium name="The Broad Institute Genome Sequencing Center for Infectious Disease"/>
            <person name="Cerqueira G."/>
            <person name="Feldgarden M."/>
            <person name="Courvalin P."/>
            <person name="Perichon B."/>
            <person name="Grillot-Courvalin C."/>
            <person name="Clermont D."/>
            <person name="Rocha E."/>
            <person name="Yoon E.-J."/>
            <person name="Nemec A."/>
            <person name="Walker B."/>
            <person name="Young S.K."/>
            <person name="Zeng Q."/>
            <person name="Gargeya S."/>
            <person name="Fitzgerald M."/>
            <person name="Haas B."/>
            <person name="Abouelleil A."/>
            <person name="Alvarado L."/>
            <person name="Arachchi H.M."/>
            <person name="Berlin A.M."/>
            <person name="Chapman S.B."/>
            <person name="Dewar J."/>
            <person name="Goldberg J."/>
            <person name="Griggs A."/>
            <person name="Gujja S."/>
            <person name="Hansen M."/>
            <person name="Howarth C."/>
            <person name="Imamovic A."/>
            <person name="Larimer J."/>
            <person name="McCowan C."/>
            <person name="Murphy C."/>
            <person name="Neiman D."/>
            <person name="Pearson M."/>
            <person name="Priest M."/>
            <person name="Roberts A."/>
            <person name="Saif S."/>
            <person name="Shea T."/>
            <person name="Sisk P."/>
            <person name="Sykes S."/>
            <person name="Wortman J."/>
            <person name="Nusbaum C."/>
            <person name="Birren B."/>
        </authorList>
    </citation>
    <scope>NUCLEOTIDE SEQUENCE [LARGE SCALE GENOMIC DNA]</scope>
    <source>
        <strain evidence="1 2">CIP 107468</strain>
    </source>
</reference>
<dbReference type="Proteomes" id="UP000018460">
    <property type="component" value="Unassembled WGS sequence"/>
</dbReference>
<dbReference type="EMBL" id="APQD01000006">
    <property type="protein sequence ID" value="ENV83752.1"/>
    <property type="molecule type" value="Genomic_DNA"/>
</dbReference>
<keyword evidence="2" id="KW-1185">Reference proteome</keyword>
<accession>N9CD40</accession>
<name>N9CD40_9GAMM</name>